<dbReference type="AlphaFoldDB" id="A0AA38SZT1"/>
<proteinExistence type="predicted"/>
<accession>A0AA38SZT1</accession>
<dbReference type="Proteomes" id="UP001172457">
    <property type="component" value="Chromosome 4"/>
</dbReference>
<reference evidence="2" key="1">
    <citation type="submission" date="2023-03" db="EMBL/GenBank/DDBJ databases">
        <title>Chromosome-scale reference genome and RAD-based genetic map of yellow starthistle (Centaurea solstitialis) reveal putative structural variation and QTLs associated with invader traits.</title>
        <authorList>
            <person name="Reatini B."/>
            <person name="Cang F.A."/>
            <person name="Jiang Q."/>
            <person name="Mckibben M.T.W."/>
            <person name="Barker M.S."/>
            <person name="Rieseberg L.H."/>
            <person name="Dlugosch K.M."/>
        </authorList>
    </citation>
    <scope>NUCLEOTIDE SEQUENCE</scope>
    <source>
        <strain evidence="2">CAN-66</strain>
        <tissue evidence="2">Leaf</tissue>
    </source>
</reference>
<name>A0AA38SZT1_9ASTR</name>
<feature type="region of interest" description="Disordered" evidence="1">
    <location>
        <begin position="130"/>
        <end position="159"/>
    </location>
</feature>
<comment type="caution">
    <text evidence="2">The sequence shown here is derived from an EMBL/GenBank/DDBJ whole genome shotgun (WGS) entry which is preliminary data.</text>
</comment>
<evidence type="ECO:0000313" key="3">
    <source>
        <dbReference type="Proteomes" id="UP001172457"/>
    </source>
</evidence>
<organism evidence="2 3">
    <name type="scientific">Centaurea solstitialis</name>
    <name type="common">yellow star-thistle</name>
    <dbReference type="NCBI Taxonomy" id="347529"/>
    <lineage>
        <taxon>Eukaryota</taxon>
        <taxon>Viridiplantae</taxon>
        <taxon>Streptophyta</taxon>
        <taxon>Embryophyta</taxon>
        <taxon>Tracheophyta</taxon>
        <taxon>Spermatophyta</taxon>
        <taxon>Magnoliopsida</taxon>
        <taxon>eudicotyledons</taxon>
        <taxon>Gunneridae</taxon>
        <taxon>Pentapetalae</taxon>
        <taxon>asterids</taxon>
        <taxon>campanulids</taxon>
        <taxon>Asterales</taxon>
        <taxon>Asteraceae</taxon>
        <taxon>Carduoideae</taxon>
        <taxon>Cardueae</taxon>
        <taxon>Centaureinae</taxon>
        <taxon>Centaurea</taxon>
    </lineage>
</organism>
<gene>
    <name evidence="2" type="ORF">OSB04_015758</name>
</gene>
<sequence length="307" mass="35173">MISSMEHKCQRGNEIISPKKCFSRKLLILKVDFRKDLRYFELGFSSPCYGTNVVRIEIQIMDSGLPACVSDCTAVGDRLVLPRQPSDRRKIWTAASRHIILQSERRDRSSEAPVRSSNLSKLAAFPGKRIRPVGSYPRPKWGRDSWSGTTKESESRRRSVGCEDEKVRKCLGNETAHVLLDEIQVEESLSCVESPTAVLRLRIKECSAEKDQGQLRKESEWVRVQEAEMLEKYRDFSQIDFGDEIRDCAAVGDRLVLPRQPSDRREIWTTASRLIFLQSDRRDRSSEAPVRSNNLSKLASFPGKRIR</sequence>
<evidence type="ECO:0000256" key="1">
    <source>
        <dbReference type="SAM" id="MobiDB-lite"/>
    </source>
</evidence>
<dbReference type="EMBL" id="JARYMX010000004">
    <property type="protein sequence ID" value="KAJ9551713.1"/>
    <property type="molecule type" value="Genomic_DNA"/>
</dbReference>
<protein>
    <submittedName>
        <fullName evidence="2">Uncharacterized protein</fullName>
    </submittedName>
</protein>
<evidence type="ECO:0000313" key="2">
    <source>
        <dbReference type="EMBL" id="KAJ9551713.1"/>
    </source>
</evidence>
<keyword evidence="3" id="KW-1185">Reference proteome</keyword>